<feature type="transmembrane region" description="Helical" evidence="1">
    <location>
        <begin position="63"/>
        <end position="88"/>
    </location>
</feature>
<feature type="transmembrane region" description="Helical" evidence="1">
    <location>
        <begin position="125"/>
        <end position="146"/>
    </location>
</feature>
<gene>
    <name evidence="3" type="ORF">SAMN05444004_106123</name>
</gene>
<keyword evidence="1" id="KW-0472">Membrane</keyword>
<evidence type="ECO:0000259" key="2">
    <source>
        <dbReference type="Pfam" id="PF07885"/>
    </source>
</evidence>
<dbReference type="InterPro" id="IPR013099">
    <property type="entry name" value="K_chnl_dom"/>
</dbReference>
<feature type="domain" description="Potassium channel" evidence="2">
    <location>
        <begin position="75"/>
        <end position="150"/>
    </location>
</feature>
<keyword evidence="1" id="KW-0812">Transmembrane</keyword>
<protein>
    <submittedName>
        <fullName evidence="3">Ion channel</fullName>
    </submittedName>
</protein>
<feature type="transmembrane region" description="Helical" evidence="1">
    <location>
        <begin position="100"/>
        <end position="119"/>
    </location>
</feature>
<evidence type="ECO:0000256" key="1">
    <source>
        <dbReference type="SAM" id="Phobius"/>
    </source>
</evidence>
<dbReference type="AlphaFoldDB" id="A0A1H3QI95"/>
<keyword evidence="4" id="KW-1185">Reference proteome</keyword>
<dbReference type="SUPFAM" id="SSF81324">
    <property type="entry name" value="Voltage-gated potassium channels"/>
    <property type="match status" value="1"/>
</dbReference>
<dbReference type="Pfam" id="PF07885">
    <property type="entry name" value="Ion_trans_2"/>
    <property type="match status" value="1"/>
</dbReference>
<organism evidence="3 4">
    <name type="scientific">Jannaschia faecimaris</name>
    <dbReference type="NCBI Taxonomy" id="1244108"/>
    <lineage>
        <taxon>Bacteria</taxon>
        <taxon>Pseudomonadati</taxon>
        <taxon>Pseudomonadota</taxon>
        <taxon>Alphaproteobacteria</taxon>
        <taxon>Rhodobacterales</taxon>
        <taxon>Roseobacteraceae</taxon>
        <taxon>Jannaschia</taxon>
    </lineage>
</organism>
<accession>A0A1H3QI95</accession>
<keyword evidence="1" id="KW-1133">Transmembrane helix</keyword>
<reference evidence="4" key="1">
    <citation type="submission" date="2016-10" db="EMBL/GenBank/DDBJ databases">
        <authorList>
            <person name="Varghese N."/>
            <person name="Submissions S."/>
        </authorList>
    </citation>
    <scope>NUCLEOTIDE SEQUENCE [LARGE SCALE GENOMIC DNA]</scope>
    <source>
        <strain evidence="4">DSM 100420</strain>
    </source>
</reference>
<dbReference type="STRING" id="1244108.SAMN05444004_106123"/>
<proteinExistence type="predicted"/>
<evidence type="ECO:0000313" key="3">
    <source>
        <dbReference type="EMBL" id="SDZ12429.1"/>
    </source>
</evidence>
<feature type="transmembrane region" description="Helical" evidence="1">
    <location>
        <begin position="20"/>
        <end position="43"/>
    </location>
</feature>
<dbReference type="Gene3D" id="1.10.287.70">
    <property type="match status" value="1"/>
</dbReference>
<dbReference type="EMBL" id="FNPX01000006">
    <property type="protein sequence ID" value="SDZ12429.1"/>
    <property type="molecule type" value="Genomic_DNA"/>
</dbReference>
<sequence>MPPAGRHRRFWTRRPEGVLLQLILGSALIVATAVMVAPAWWALELMLIRMKPWMARPPHGIKLMATLCLTMLWSMLMVTGAVWIWALALLGLGVFSTLELSIYFALVSFTTLGFGDVLLPVEWRILGALSAANGLLIFGILTAMLVETMRQVRQSQRLVNLRRDQAVD</sequence>
<name>A0A1H3QI95_9RHOB</name>
<dbReference type="Proteomes" id="UP000198914">
    <property type="component" value="Unassembled WGS sequence"/>
</dbReference>
<evidence type="ECO:0000313" key="4">
    <source>
        <dbReference type="Proteomes" id="UP000198914"/>
    </source>
</evidence>